<evidence type="ECO:0000256" key="6">
    <source>
        <dbReference type="SAM" id="SignalP"/>
    </source>
</evidence>
<feature type="signal peptide" evidence="6">
    <location>
        <begin position="1"/>
        <end position="17"/>
    </location>
</feature>
<accession>A0A5C8KC13</accession>
<dbReference type="GO" id="GO:0009279">
    <property type="term" value="C:cell outer membrane"/>
    <property type="evidence" value="ECO:0007669"/>
    <property type="project" value="UniProtKB-SubCell"/>
</dbReference>
<gene>
    <name evidence="9" type="ORF">FVR03_07400</name>
</gene>
<reference evidence="9 10" key="1">
    <citation type="submission" date="2019-08" db="EMBL/GenBank/DDBJ databases">
        <authorList>
            <person name="Shi S."/>
        </authorList>
    </citation>
    <scope>NUCLEOTIDE SEQUENCE [LARGE SCALE GENOMIC DNA]</scope>
    <source>
        <strain evidence="9 10">GY10130</strain>
    </source>
</reference>
<dbReference type="Gene3D" id="1.25.40.390">
    <property type="match status" value="1"/>
</dbReference>
<feature type="domain" description="RagB/SusD" evidence="7">
    <location>
        <begin position="256"/>
        <end position="553"/>
    </location>
</feature>
<evidence type="ECO:0000256" key="2">
    <source>
        <dbReference type="ARBA" id="ARBA00006275"/>
    </source>
</evidence>
<keyword evidence="5" id="KW-0998">Cell outer membrane</keyword>
<protein>
    <submittedName>
        <fullName evidence="9">RagB/SusD family nutrient uptake outer membrane protein</fullName>
    </submittedName>
</protein>
<dbReference type="Pfam" id="PF07980">
    <property type="entry name" value="SusD_RagB"/>
    <property type="match status" value="1"/>
</dbReference>
<comment type="similarity">
    <text evidence="2">Belongs to the SusD family.</text>
</comment>
<evidence type="ECO:0000256" key="5">
    <source>
        <dbReference type="ARBA" id="ARBA00023237"/>
    </source>
</evidence>
<keyword evidence="4" id="KW-0472">Membrane</keyword>
<evidence type="ECO:0000256" key="1">
    <source>
        <dbReference type="ARBA" id="ARBA00004442"/>
    </source>
</evidence>
<dbReference type="InterPro" id="IPR011990">
    <property type="entry name" value="TPR-like_helical_dom_sf"/>
</dbReference>
<keyword evidence="3 6" id="KW-0732">Signal</keyword>
<dbReference type="Pfam" id="PF14322">
    <property type="entry name" value="SusD-like_3"/>
    <property type="match status" value="1"/>
</dbReference>
<dbReference type="Proteomes" id="UP000321926">
    <property type="component" value="Unassembled WGS sequence"/>
</dbReference>
<dbReference type="AlphaFoldDB" id="A0A5C8KC13"/>
<evidence type="ECO:0000259" key="8">
    <source>
        <dbReference type="Pfam" id="PF14322"/>
    </source>
</evidence>
<name>A0A5C8KC13_9BACT</name>
<dbReference type="InterPro" id="IPR033985">
    <property type="entry name" value="SusD-like_N"/>
</dbReference>
<evidence type="ECO:0000313" key="9">
    <source>
        <dbReference type="EMBL" id="TXK48899.1"/>
    </source>
</evidence>
<organism evidence="9 10">
    <name type="scientific">Pontibacter qinzhouensis</name>
    <dbReference type="NCBI Taxonomy" id="2603253"/>
    <lineage>
        <taxon>Bacteria</taxon>
        <taxon>Pseudomonadati</taxon>
        <taxon>Bacteroidota</taxon>
        <taxon>Cytophagia</taxon>
        <taxon>Cytophagales</taxon>
        <taxon>Hymenobacteraceae</taxon>
        <taxon>Pontibacter</taxon>
    </lineage>
</organism>
<keyword evidence="10" id="KW-1185">Reference proteome</keyword>
<evidence type="ECO:0000313" key="10">
    <source>
        <dbReference type="Proteomes" id="UP000321926"/>
    </source>
</evidence>
<comment type="caution">
    <text evidence="9">The sequence shown here is derived from an EMBL/GenBank/DDBJ whole genome shotgun (WGS) entry which is preliminary data.</text>
</comment>
<dbReference type="SUPFAM" id="SSF48452">
    <property type="entry name" value="TPR-like"/>
    <property type="match status" value="1"/>
</dbReference>
<feature type="chain" id="PRO_5022954192" evidence="6">
    <location>
        <begin position="18"/>
        <end position="553"/>
    </location>
</feature>
<sequence>MKKFKILSLLMAVVVMAGCKDFLEEENRSNIEADAYFATAEGYDKIVNASYASLRPVYTDPWLFAAGTDMYVEGRDAQPKGISEYRELNPEDSNVETFYRRVYAGIQVCNNALYFNERTAAAPTLAIRKGEVQFLRAYHYFLLVQQFGGVPLVTDRFSAPEDAFSRNSAEEVYTFVINQMTEALDLVPETTTEFGRVTKRAVRHYLAKAHLTRGYETFAASDDFAKAAQFADAAIAGQSLALSFEELFFPGNERNPEILFSIQYDAGSVANPQNTGNSQNYWYGPYMGGQGAAQGYPQRAFRLVPTMYTFDVFTQNDARFDATFMIEYYQRYYDYYDRSAERNTLNVRFYYAPKWANSAADIAAWRAANPDRRNGAQVIPYSTVWEANNSTALDNATPAIKKFDDPRSVFGGATSTRDIFLARLGETYLLAAEAYFKLGDNGTAAARINEVRRRAAKPGAEEAMRITPADVTINFILDERARELAGEYHRWFDLKRTGTLMERTREYNRDIRNWYNRGFDPFLGQDGAFKILRPIPANALLLNNAEVTQNPGY</sequence>
<evidence type="ECO:0000259" key="7">
    <source>
        <dbReference type="Pfam" id="PF07980"/>
    </source>
</evidence>
<dbReference type="PROSITE" id="PS51257">
    <property type="entry name" value="PROKAR_LIPOPROTEIN"/>
    <property type="match status" value="1"/>
</dbReference>
<evidence type="ECO:0000256" key="3">
    <source>
        <dbReference type="ARBA" id="ARBA00022729"/>
    </source>
</evidence>
<dbReference type="InterPro" id="IPR012944">
    <property type="entry name" value="SusD_RagB_dom"/>
</dbReference>
<feature type="domain" description="SusD-like N-terminal" evidence="8">
    <location>
        <begin position="21"/>
        <end position="210"/>
    </location>
</feature>
<comment type="subcellular location">
    <subcellularLocation>
        <location evidence="1">Cell outer membrane</location>
    </subcellularLocation>
</comment>
<evidence type="ECO:0000256" key="4">
    <source>
        <dbReference type="ARBA" id="ARBA00023136"/>
    </source>
</evidence>
<dbReference type="OrthoDB" id="9792139at2"/>
<dbReference type="RefSeq" id="WP_147921104.1">
    <property type="nucleotide sequence ID" value="NZ_VRTY01000021.1"/>
</dbReference>
<dbReference type="EMBL" id="VRTY01000021">
    <property type="protein sequence ID" value="TXK48899.1"/>
    <property type="molecule type" value="Genomic_DNA"/>
</dbReference>
<proteinExistence type="inferred from homology"/>